<comment type="caution">
    <text evidence="1">The sequence shown here is derived from an EMBL/GenBank/DDBJ whole genome shotgun (WGS) entry which is preliminary data.</text>
</comment>
<dbReference type="Proteomes" id="UP000254875">
    <property type="component" value="Unassembled WGS sequence"/>
</dbReference>
<sequence length="26" mass="2868">MEADGFEAGQRVGITIEHLRLITTPL</sequence>
<keyword evidence="2" id="KW-1185">Reference proteome</keyword>
<organism evidence="1 2">
    <name type="scientific">Paraburkholderia lacunae</name>
    <dbReference type="NCBI Taxonomy" id="2211104"/>
    <lineage>
        <taxon>Bacteria</taxon>
        <taxon>Pseudomonadati</taxon>
        <taxon>Pseudomonadota</taxon>
        <taxon>Betaproteobacteria</taxon>
        <taxon>Burkholderiales</taxon>
        <taxon>Burkholderiaceae</taxon>
        <taxon>Paraburkholderia</taxon>
    </lineage>
</organism>
<evidence type="ECO:0000313" key="2">
    <source>
        <dbReference type="Proteomes" id="UP000254875"/>
    </source>
</evidence>
<evidence type="ECO:0000313" key="1">
    <source>
        <dbReference type="EMBL" id="RDJ99694.1"/>
    </source>
</evidence>
<proteinExistence type="predicted"/>
<gene>
    <name evidence="1" type="ORF">DLM46_27665</name>
</gene>
<reference evidence="2" key="1">
    <citation type="submission" date="2018-05" db="EMBL/GenBank/DDBJ databases">
        <authorList>
            <person name="Feng T."/>
        </authorList>
    </citation>
    <scope>NUCLEOTIDE SEQUENCE [LARGE SCALE GENOMIC DNA]</scope>
    <source>
        <strain evidence="2">S27</strain>
    </source>
</reference>
<dbReference type="EMBL" id="QHKS01000021">
    <property type="protein sequence ID" value="RDJ99694.1"/>
    <property type="molecule type" value="Genomic_DNA"/>
</dbReference>
<name>A0A370N2G3_9BURK</name>
<dbReference type="AlphaFoldDB" id="A0A370N2G3"/>
<protein>
    <submittedName>
        <fullName evidence="1">Uncharacterized protein</fullName>
    </submittedName>
</protein>
<accession>A0A370N2G3</accession>